<accession>A0A0H4QDR1</accession>
<comment type="similarity">
    <text evidence="1">Belongs to the iron-sulfur cluster assembly SufBD family.</text>
</comment>
<gene>
    <name evidence="4" type="ORF">ABM34_02085</name>
</gene>
<protein>
    <submittedName>
        <fullName evidence="4">Fe-S cluster assembly protein SufD</fullName>
    </submittedName>
</protein>
<dbReference type="InterPro" id="IPR000825">
    <property type="entry name" value="SUF_FeS_clus_asmbl_SufBD_core"/>
</dbReference>
<evidence type="ECO:0000259" key="2">
    <source>
        <dbReference type="Pfam" id="PF01458"/>
    </source>
</evidence>
<dbReference type="SUPFAM" id="SSF101960">
    <property type="entry name" value="Stabilizer of iron transporter SufD"/>
    <property type="match status" value="1"/>
</dbReference>
<evidence type="ECO:0000313" key="5">
    <source>
        <dbReference type="Proteomes" id="UP000036106"/>
    </source>
</evidence>
<dbReference type="KEGG" id="lgn:ABM34_02085"/>
<dbReference type="Pfam" id="PF01458">
    <property type="entry name" value="SUFBD_core"/>
    <property type="match status" value="1"/>
</dbReference>
<dbReference type="PANTHER" id="PTHR43575:SF1">
    <property type="entry name" value="PROTEIN ABCI7, CHLOROPLASTIC"/>
    <property type="match status" value="1"/>
</dbReference>
<keyword evidence="5" id="KW-1185">Reference proteome</keyword>
<dbReference type="InterPro" id="IPR011542">
    <property type="entry name" value="SUF_FeS_clus_asmbl_SufD"/>
</dbReference>
<evidence type="ECO:0000256" key="1">
    <source>
        <dbReference type="ARBA" id="ARBA00043967"/>
    </source>
</evidence>
<dbReference type="EMBL" id="CP012034">
    <property type="protein sequence ID" value="AKP66459.1"/>
    <property type="molecule type" value="Genomic_DNA"/>
</dbReference>
<dbReference type="RefSeq" id="WP_048702851.1">
    <property type="nucleotide sequence ID" value="NZ_CP012034.1"/>
</dbReference>
<feature type="domain" description="SUF system FeS cluster assembly SufBD core" evidence="2">
    <location>
        <begin position="169"/>
        <end position="398"/>
    </location>
</feature>
<sequence>MRTSIKDDFMDETIAFSKSHEEPLWFQKMREEALNRSSDLEMPVYEKISYRSWRLAKPKAPFVPANDISSVKLPDSNNLLIQNGDNTLVSKLDPKLAAKGVVFTDIWTALKDYPELVEKYLLTKTIKPTENRLISLNLALMNGGSFLYVPKNVEIDESIQAIYLQDNNQKKDFIHHVLVVADEGSSVKYLENFVSQGTAAENIANIVVEVVAEDNSHVHFSALDQFGLNVATYLNRHGYVGNNAELDWAIGFMNDGKVVGDFGTDLRGEGSHTEAKVVAITTGEQVTGIDTKVTNYGQHSIGHILQHGVILQSSTLTFNGVGHIVKGAKGSDSQQENRVLMLSRTARGDADPILLIDENDVTAGHAASVGRVNEDQMYYLMSRGIDEETAQRLVIRGFLSAVITEIPDKEVRDRLTNMIERKLVNGQQK</sequence>
<dbReference type="InterPro" id="IPR055346">
    <property type="entry name" value="Fe-S_cluster_assembly_SufBD"/>
</dbReference>
<dbReference type="STRING" id="1007676.ABM34_02085"/>
<dbReference type="PANTHER" id="PTHR43575">
    <property type="entry name" value="PROTEIN ABCI7, CHLOROPLASTIC"/>
    <property type="match status" value="1"/>
</dbReference>
<dbReference type="OrthoDB" id="9803529at2"/>
<evidence type="ECO:0000313" key="4">
    <source>
        <dbReference type="EMBL" id="AKP66459.1"/>
    </source>
</evidence>
<evidence type="ECO:0000259" key="3">
    <source>
        <dbReference type="Pfam" id="PF19295"/>
    </source>
</evidence>
<dbReference type="Proteomes" id="UP000036106">
    <property type="component" value="Chromosome"/>
</dbReference>
<organism evidence="4 5">
    <name type="scientific">Companilactobacillus ginsenosidimutans</name>
    <dbReference type="NCBI Taxonomy" id="1007676"/>
    <lineage>
        <taxon>Bacteria</taxon>
        <taxon>Bacillati</taxon>
        <taxon>Bacillota</taxon>
        <taxon>Bacilli</taxon>
        <taxon>Lactobacillales</taxon>
        <taxon>Lactobacillaceae</taxon>
        <taxon>Companilactobacillus</taxon>
    </lineage>
</organism>
<dbReference type="InterPro" id="IPR045595">
    <property type="entry name" value="SufBD_N"/>
</dbReference>
<dbReference type="AlphaFoldDB" id="A0A0H4QDR1"/>
<proteinExistence type="inferred from homology"/>
<dbReference type="InterPro" id="IPR037284">
    <property type="entry name" value="SUF_FeS_clus_asmbl_SufBD_sf"/>
</dbReference>
<dbReference type="PATRIC" id="fig|1007676.4.peg.434"/>
<name>A0A0H4QDR1_9LACO</name>
<dbReference type="Pfam" id="PF19295">
    <property type="entry name" value="SufBD_N"/>
    <property type="match status" value="1"/>
</dbReference>
<dbReference type="GO" id="GO:0016226">
    <property type="term" value="P:iron-sulfur cluster assembly"/>
    <property type="evidence" value="ECO:0007669"/>
    <property type="project" value="InterPro"/>
</dbReference>
<feature type="domain" description="SUF system FeS cluster assembly SufBD N-terminal" evidence="3">
    <location>
        <begin position="88"/>
        <end position="160"/>
    </location>
</feature>
<dbReference type="NCBIfam" id="TIGR01981">
    <property type="entry name" value="sufD"/>
    <property type="match status" value="1"/>
</dbReference>
<reference evidence="5" key="1">
    <citation type="submission" date="2015-07" db="EMBL/GenBank/DDBJ databases">
        <title>Lactobacillus ginsenosidimutans/EMML 3141/ whole genome sequencing.</title>
        <authorList>
            <person name="Kim M.K."/>
            <person name="Im W.-T."/>
            <person name="Srinivasan S."/>
            <person name="Lee J.-J."/>
        </authorList>
    </citation>
    <scope>NUCLEOTIDE SEQUENCE [LARGE SCALE GENOMIC DNA]</scope>
    <source>
        <strain evidence="5">EMML 3041</strain>
    </source>
</reference>